<name>A0A830H3D6_9CREN</name>
<keyword evidence="2" id="KW-0560">Oxidoreductase</keyword>
<dbReference type="GO" id="GO:0005506">
    <property type="term" value="F:iron ion binding"/>
    <property type="evidence" value="ECO:0007669"/>
    <property type="project" value="InterPro"/>
</dbReference>
<keyword evidence="1" id="KW-0500">Molybdenum</keyword>
<evidence type="ECO:0000256" key="2">
    <source>
        <dbReference type="ARBA" id="ARBA00023002"/>
    </source>
</evidence>
<dbReference type="InterPro" id="IPR046867">
    <property type="entry name" value="AldOxase/xan_DH_MoCoBD2"/>
</dbReference>
<dbReference type="Proteomes" id="UP000616143">
    <property type="component" value="Unassembled WGS sequence"/>
</dbReference>
<dbReference type="SUPFAM" id="SSF56003">
    <property type="entry name" value="Molybdenum cofactor-binding domain"/>
    <property type="match status" value="1"/>
</dbReference>
<dbReference type="Pfam" id="PF02738">
    <property type="entry name" value="MoCoBD_1"/>
    <property type="match status" value="1"/>
</dbReference>
<dbReference type="RefSeq" id="WP_188848458.1">
    <property type="nucleotide sequence ID" value="NZ_BMQS01000008.1"/>
</dbReference>
<dbReference type="PANTHER" id="PTHR11908">
    <property type="entry name" value="XANTHINE DEHYDROGENASE"/>
    <property type="match status" value="1"/>
</dbReference>
<dbReference type="PANTHER" id="PTHR11908:SF132">
    <property type="entry name" value="ALDEHYDE OXIDASE 1-RELATED"/>
    <property type="match status" value="1"/>
</dbReference>
<organism evidence="4 5">
    <name type="scientific">Sulfodiicoccus acidiphilus</name>
    <dbReference type="NCBI Taxonomy" id="1670455"/>
    <lineage>
        <taxon>Archaea</taxon>
        <taxon>Thermoproteota</taxon>
        <taxon>Thermoprotei</taxon>
        <taxon>Sulfolobales</taxon>
        <taxon>Sulfolobaceae</taxon>
        <taxon>Sulfodiicoccus</taxon>
    </lineage>
</organism>
<reference evidence="4" key="2">
    <citation type="submission" date="2020-09" db="EMBL/GenBank/DDBJ databases">
        <authorList>
            <person name="Sun Q."/>
            <person name="Ohkuma M."/>
        </authorList>
    </citation>
    <scope>NUCLEOTIDE SEQUENCE</scope>
    <source>
        <strain evidence="4">JCM 31740</strain>
    </source>
</reference>
<dbReference type="EMBL" id="BMQS01000008">
    <property type="protein sequence ID" value="GGT94645.1"/>
    <property type="molecule type" value="Genomic_DNA"/>
</dbReference>
<comment type="caution">
    <text evidence="4">The sequence shown here is derived from an EMBL/GenBank/DDBJ whole genome shotgun (WGS) entry which is preliminary data.</text>
</comment>
<dbReference type="Gene3D" id="3.90.1170.50">
    <property type="entry name" value="Aldehyde oxidase/xanthine dehydrogenase, a/b hammerhead"/>
    <property type="match status" value="1"/>
</dbReference>
<proteinExistence type="predicted"/>
<accession>A0A830H3D6</accession>
<protein>
    <submittedName>
        <fullName evidence="4">Aldehyde dehydrogenase</fullName>
    </submittedName>
</protein>
<dbReference type="InterPro" id="IPR036856">
    <property type="entry name" value="Ald_Oxase/Xan_DH_a/b_sf"/>
</dbReference>
<dbReference type="Pfam" id="PF01315">
    <property type="entry name" value="Ald_Xan_dh_C"/>
    <property type="match status" value="1"/>
</dbReference>
<dbReference type="GO" id="GO:0016491">
    <property type="term" value="F:oxidoreductase activity"/>
    <property type="evidence" value="ECO:0007669"/>
    <property type="project" value="UniProtKB-KW"/>
</dbReference>
<dbReference type="OrthoDB" id="57164at2157"/>
<evidence type="ECO:0000313" key="5">
    <source>
        <dbReference type="Proteomes" id="UP000616143"/>
    </source>
</evidence>
<dbReference type="Pfam" id="PF20256">
    <property type="entry name" value="MoCoBD_2"/>
    <property type="match status" value="1"/>
</dbReference>
<reference evidence="4" key="1">
    <citation type="journal article" date="2014" name="Int. J. Syst. Evol. Microbiol.">
        <title>Complete genome sequence of Corynebacterium casei LMG S-19264T (=DSM 44701T), isolated from a smear-ripened cheese.</title>
        <authorList>
            <consortium name="US DOE Joint Genome Institute (JGI-PGF)"/>
            <person name="Walter F."/>
            <person name="Albersmeier A."/>
            <person name="Kalinowski J."/>
            <person name="Ruckert C."/>
        </authorList>
    </citation>
    <scope>NUCLEOTIDE SEQUENCE</scope>
    <source>
        <strain evidence="4">JCM 31740</strain>
    </source>
</reference>
<dbReference type="InterPro" id="IPR016208">
    <property type="entry name" value="Ald_Oxase/xanthine_DH-like"/>
</dbReference>
<evidence type="ECO:0000256" key="1">
    <source>
        <dbReference type="ARBA" id="ARBA00022505"/>
    </source>
</evidence>
<dbReference type="SMART" id="SM01008">
    <property type="entry name" value="Ald_Xan_dh_C"/>
    <property type="match status" value="1"/>
</dbReference>
<dbReference type="AlphaFoldDB" id="A0A830H3D6"/>
<feature type="domain" description="Aldehyde oxidase/xanthine dehydrogenase a/b hammerhead" evidence="3">
    <location>
        <begin position="23"/>
        <end position="135"/>
    </location>
</feature>
<dbReference type="InterPro" id="IPR000674">
    <property type="entry name" value="Ald_Oxase/Xan_DH_a/b"/>
</dbReference>
<dbReference type="InterPro" id="IPR037165">
    <property type="entry name" value="AldOxase/xan_DH_Mopterin-bd_sf"/>
</dbReference>
<dbReference type="Gene3D" id="3.30.365.10">
    <property type="entry name" value="Aldehyde oxidase/xanthine dehydrogenase, molybdopterin binding domain"/>
    <property type="match status" value="4"/>
</dbReference>
<gene>
    <name evidence="4" type="ORF">GCM10007116_10300</name>
</gene>
<sequence>METPKFRYIGKPLRRVEDQYAVRGRMGYADDMEFPDQHYAAILHSPYAHALVKGIDYSKALKLPGVKYVLTGEEVAKRTKPITARAAPVSPNTQYVMAYKKVRYMGEPVAAVVADNKYVARDALDLIEVTYEPLPVVRDLDDALREGAPLIYEELGTNVVIHDKFEFGDVDEAFAKADVTAKQRIGIHRYSSTPLEGYVVNASYDNTRDVLNVIATDQQPGRTVQAVSGLLGLPSSRVRLLVPPMGGGFGYKLAVWQYVVIVSLLAMSTGKPVKWVQTRSESLYGPHRPKGYMDVELALSSGGRILGMKLTDWELDGNWPYVAGLYSLIKFANMSGPYEIPAYSFEYYSVATNQPPVVQDRGVGKPFMTFVLERAMDLASKKLGVDPAEFRLRNMVPPDKMPYTTPSGEIYESGNFPAVLRRALEVSEYQEWRRKQREIKGRRRIGIGISCGIEPGTSNLGYYYLTKPGVPDFTGAGEMSTAEITPDGYIKLNMNGPEIGTGHVTTLTQVACELFNVSPDKVNVSNLYDSNDGHLGYSGTYSNAFNDVYVGAAVKALTELREKVLELASHELGVEPGELVLDDGSVCQKGTSKCVSLAEVAKLAYNRLTFLPPGEPPGLKIVASYSNPTAKPFNRSNFNVQLTHSNSAHVAVVEVDPELGNVRILKYVIVHDAGRVINPGIVEGLVIGSTASGIGGALYEEFVFDENMVNLTLTFGDYLKPTAMEVPDIQVEQMETPAPNTPFGTKAVGEGGAITSLAAVANAVEDALSDYGVVVTSLPLKPQKVWELVNRR</sequence>
<dbReference type="SUPFAM" id="SSF54665">
    <property type="entry name" value="CO dehydrogenase molybdoprotein N-domain-like"/>
    <property type="match status" value="1"/>
</dbReference>
<dbReference type="InterPro" id="IPR008274">
    <property type="entry name" value="AldOxase/xan_DH_MoCoBD1"/>
</dbReference>
<evidence type="ECO:0000313" key="4">
    <source>
        <dbReference type="EMBL" id="GGT94645.1"/>
    </source>
</evidence>
<evidence type="ECO:0000259" key="3">
    <source>
        <dbReference type="SMART" id="SM01008"/>
    </source>
</evidence>